<evidence type="ECO:0000313" key="4">
    <source>
        <dbReference type="Proteomes" id="UP000002429"/>
    </source>
</evidence>
<dbReference type="Proteomes" id="UP000002429">
    <property type="component" value="Chromosome"/>
</dbReference>
<organism evidence="3 4">
    <name type="scientific">Cupriavidus metallidurans (strain ATCC 43123 / DSM 2839 / NBRC 102507 / CH34)</name>
    <name type="common">Ralstonia metallidurans</name>
    <dbReference type="NCBI Taxonomy" id="266264"/>
    <lineage>
        <taxon>Bacteria</taxon>
        <taxon>Pseudomonadati</taxon>
        <taxon>Pseudomonadota</taxon>
        <taxon>Betaproteobacteria</taxon>
        <taxon>Burkholderiales</taxon>
        <taxon>Burkholderiaceae</taxon>
        <taxon>Cupriavidus</taxon>
    </lineage>
</organism>
<evidence type="ECO:0008006" key="5">
    <source>
        <dbReference type="Google" id="ProtNLM"/>
    </source>
</evidence>
<proteinExistence type="predicted"/>
<feature type="coiled-coil region" evidence="1">
    <location>
        <begin position="173"/>
        <end position="214"/>
    </location>
</feature>
<dbReference type="eggNOG" id="COG3765">
    <property type="taxonomic scope" value="Bacteria"/>
</dbReference>
<dbReference type="EMBL" id="CP000352">
    <property type="protein sequence ID" value="ABF09610.1"/>
    <property type="molecule type" value="Genomic_DNA"/>
</dbReference>
<evidence type="ECO:0000256" key="1">
    <source>
        <dbReference type="SAM" id="Coils"/>
    </source>
</evidence>
<dbReference type="KEGG" id="rme:Rmet_2737"/>
<dbReference type="STRING" id="266264.Rmet_2737"/>
<accession>Q1LJR6</accession>
<evidence type="ECO:0000313" key="3">
    <source>
        <dbReference type="EMBL" id="ABF09610.1"/>
    </source>
</evidence>
<keyword evidence="2" id="KW-0812">Transmembrane</keyword>
<feature type="transmembrane region" description="Helical" evidence="2">
    <location>
        <begin position="31"/>
        <end position="50"/>
    </location>
</feature>
<dbReference type="RefSeq" id="WP_011517311.1">
    <property type="nucleotide sequence ID" value="NC_007973.1"/>
</dbReference>
<keyword evidence="4" id="KW-1185">Reference proteome</keyword>
<feature type="transmembrane region" description="Helical" evidence="2">
    <location>
        <begin position="353"/>
        <end position="379"/>
    </location>
</feature>
<dbReference type="HOGENOM" id="CLU_715467_0_0_4"/>
<name>Q1LJR6_CUPMC</name>
<keyword evidence="1" id="KW-0175">Coiled coil</keyword>
<sequence>MGQKEEFGQAVNWSPVAKSIVRRISANRRPFLLTTALASLALFALMSYLLRHYQSEGFLRASRPLTEFNAQRATFEDKESFQRFLRANKLMDSPNAVYLAHAIGPGLMQRQVKVVLPYTKDDLRFLTDLKTPLDSNILGFSVTFAGATPDDAAARVSLMGDYLKDTMLRQDLLDNIHQRAGEVRAEKQKLDNKLIAKRLELEEAARKLSALKEIAAKYPEASKYESRQLLSSDTDGARYLSPTMQLVGVESSIVDIRNELASLERDEAQNDLRLKFYAGAEKLNPSVKSGSELFEGFKALRAETFKDVRLDDDRTREVVNKIDLLAETLQTKHLMNTRFTSGPSLPDHRSGPAIGLMLLLSVVLGGTFAAMAIAVLGWVQAKNGKRAISGLADPGMQL</sequence>
<protein>
    <recommendedName>
        <fullName evidence="5">Lipopolysaccharide biosynthesis protein</fullName>
    </recommendedName>
</protein>
<gene>
    <name evidence="3" type="ordered locus">Rmet_2737</name>
</gene>
<keyword evidence="2" id="KW-1133">Transmembrane helix</keyword>
<reference evidence="4" key="1">
    <citation type="journal article" date="2010" name="PLoS ONE">
        <title>The complete genome sequence of Cupriavidus metallidurans strain CH34, a master survivalist in harsh and anthropogenic environments.</title>
        <authorList>
            <person name="Janssen P.J."/>
            <person name="Van Houdt R."/>
            <person name="Moors H."/>
            <person name="Monsieurs P."/>
            <person name="Morin N."/>
            <person name="Michaux A."/>
            <person name="Benotmane M.A."/>
            <person name="Leys N."/>
            <person name="Vallaeys T."/>
            <person name="Lapidus A."/>
            <person name="Monchy S."/>
            <person name="Medigue C."/>
            <person name="Taghavi S."/>
            <person name="McCorkle S."/>
            <person name="Dunn J."/>
            <person name="van der Lelie D."/>
            <person name="Mergeay M."/>
        </authorList>
    </citation>
    <scope>NUCLEOTIDE SEQUENCE [LARGE SCALE GENOMIC DNA]</scope>
    <source>
        <strain evidence="4">ATCC 43123 / DSM 2839 / NBRC 102507 / CH34</strain>
    </source>
</reference>
<dbReference type="AlphaFoldDB" id="Q1LJR6"/>
<keyword evidence="2" id="KW-0472">Membrane</keyword>
<evidence type="ECO:0000256" key="2">
    <source>
        <dbReference type="SAM" id="Phobius"/>
    </source>
</evidence>